<dbReference type="Proteomes" id="UP000324629">
    <property type="component" value="Unassembled WGS sequence"/>
</dbReference>
<gene>
    <name evidence="1" type="ORF">DEA37_0004082</name>
</gene>
<proteinExistence type="predicted"/>
<evidence type="ECO:0000313" key="1">
    <source>
        <dbReference type="EMBL" id="KAA3677497.1"/>
    </source>
</evidence>
<keyword evidence="2" id="KW-1185">Reference proteome</keyword>
<evidence type="ECO:0000313" key="2">
    <source>
        <dbReference type="Proteomes" id="UP000324629"/>
    </source>
</evidence>
<name>A0A5J4NPD0_9TREM</name>
<protein>
    <submittedName>
        <fullName evidence="1">Uncharacterized protein</fullName>
    </submittedName>
</protein>
<organism evidence="1 2">
    <name type="scientific">Paragonimus westermani</name>
    <dbReference type="NCBI Taxonomy" id="34504"/>
    <lineage>
        <taxon>Eukaryota</taxon>
        <taxon>Metazoa</taxon>
        <taxon>Spiralia</taxon>
        <taxon>Lophotrochozoa</taxon>
        <taxon>Platyhelminthes</taxon>
        <taxon>Trematoda</taxon>
        <taxon>Digenea</taxon>
        <taxon>Plagiorchiida</taxon>
        <taxon>Troglotremata</taxon>
        <taxon>Troglotrematidae</taxon>
        <taxon>Paragonimus</taxon>
    </lineage>
</organism>
<dbReference type="EMBL" id="QNGE01001477">
    <property type="protein sequence ID" value="KAA3677497.1"/>
    <property type="molecule type" value="Genomic_DNA"/>
</dbReference>
<reference evidence="1 2" key="1">
    <citation type="journal article" date="2019" name="Gigascience">
        <title>Whole-genome sequence of the oriental lung fluke Paragonimus westermani.</title>
        <authorList>
            <person name="Oey H."/>
            <person name="Zakrzewski M."/>
            <person name="Narain K."/>
            <person name="Devi K.R."/>
            <person name="Agatsuma T."/>
            <person name="Nawaratna S."/>
            <person name="Gobert G.N."/>
            <person name="Jones M.K."/>
            <person name="Ragan M.A."/>
            <person name="McManus D.P."/>
            <person name="Krause L."/>
        </authorList>
    </citation>
    <scope>NUCLEOTIDE SEQUENCE [LARGE SCALE GENOMIC DNA]</scope>
    <source>
        <strain evidence="1 2">IND2009</strain>
    </source>
</reference>
<comment type="caution">
    <text evidence="1">The sequence shown here is derived from an EMBL/GenBank/DDBJ whole genome shotgun (WGS) entry which is preliminary data.</text>
</comment>
<sequence>MARPLTHSAGADCLNKKSRPTEYSGNFFEAERSGNFSFVVDSILEDAPEESTGFRVVLLLGAGLIDVKYANDVISFSPPAEDMQIMLNRVNDRAGDSKVAIASQAEVGIVFSTTAGAGRPADWIPANSKLRSAHLVGSVKASFRRKTFGDLFIVSVFAPVDYSDAGVKNAFYSDLTVLAGDMNTQIGRLGEAEFRLCYRFGIAPHRLDIMTGDCCNCALSISYL</sequence>
<accession>A0A5J4NPD0</accession>
<dbReference type="AlphaFoldDB" id="A0A5J4NPD0"/>